<dbReference type="PANTHER" id="PTHR42709">
    <property type="entry name" value="ALKALINE PHOSPHATASE LIKE PROTEIN"/>
    <property type="match status" value="1"/>
</dbReference>
<keyword evidence="1" id="KW-0812">Transmembrane</keyword>
<dbReference type="AlphaFoldDB" id="A0A563DBV1"/>
<feature type="transmembrane region" description="Helical" evidence="1">
    <location>
        <begin position="122"/>
        <end position="143"/>
    </location>
</feature>
<reference evidence="3 4" key="1">
    <citation type="submission" date="2019-02" db="EMBL/GenBank/DDBJ databases">
        <title>Apibacter muscae sp. nov.: a novel member of the house fly microbiota.</title>
        <authorList>
            <person name="Park R."/>
        </authorList>
    </citation>
    <scope>NUCLEOTIDE SEQUENCE [LARGE SCALE GENOMIC DNA]</scope>
    <source>
        <strain evidence="3 4">AL1</strain>
    </source>
</reference>
<feature type="transmembrane region" description="Helical" evidence="1">
    <location>
        <begin position="97"/>
        <end position="116"/>
    </location>
</feature>
<dbReference type="InterPro" id="IPR032816">
    <property type="entry name" value="VTT_dom"/>
</dbReference>
<keyword evidence="1" id="KW-1133">Transmembrane helix</keyword>
<dbReference type="RefSeq" id="WP_146292627.1">
    <property type="nucleotide sequence ID" value="NZ_SELH01000021.1"/>
</dbReference>
<dbReference type="InterPro" id="IPR051311">
    <property type="entry name" value="DedA_domain"/>
</dbReference>
<dbReference type="OrthoDB" id="9814483at2"/>
<evidence type="ECO:0000313" key="4">
    <source>
        <dbReference type="Proteomes" id="UP000319499"/>
    </source>
</evidence>
<accession>A0A563DBV1</accession>
<comment type="caution">
    <text evidence="3">The sequence shown here is derived from an EMBL/GenBank/DDBJ whole genome shotgun (WGS) entry which is preliminary data.</text>
</comment>
<name>A0A563DBV1_9FLAO</name>
<gene>
    <name evidence="3" type="ORF">ETU09_06270</name>
</gene>
<dbReference type="PANTHER" id="PTHR42709:SF4">
    <property type="entry name" value="INNER MEMBRANE PROTEIN YQAA"/>
    <property type="match status" value="1"/>
</dbReference>
<evidence type="ECO:0000256" key="1">
    <source>
        <dbReference type="SAM" id="Phobius"/>
    </source>
</evidence>
<dbReference type="Pfam" id="PF09335">
    <property type="entry name" value="VTT_dom"/>
    <property type="match status" value="1"/>
</dbReference>
<evidence type="ECO:0000313" key="3">
    <source>
        <dbReference type="EMBL" id="TWP27696.1"/>
    </source>
</evidence>
<organism evidence="3 4">
    <name type="scientific">Apibacter muscae</name>
    <dbReference type="NCBI Taxonomy" id="2509004"/>
    <lineage>
        <taxon>Bacteria</taxon>
        <taxon>Pseudomonadati</taxon>
        <taxon>Bacteroidota</taxon>
        <taxon>Flavobacteriia</taxon>
        <taxon>Flavobacteriales</taxon>
        <taxon>Weeksellaceae</taxon>
        <taxon>Apibacter</taxon>
    </lineage>
</organism>
<keyword evidence="4" id="KW-1185">Reference proteome</keyword>
<keyword evidence="1" id="KW-0472">Membrane</keyword>
<proteinExistence type="predicted"/>
<feature type="transmembrane region" description="Helical" evidence="1">
    <location>
        <begin position="6"/>
        <end position="24"/>
    </location>
</feature>
<dbReference type="EMBL" id="SELH01000021">
    <property type="protein sequence ID" value="TWP27696.1"/>
    <property type="molecule type" value="Genomic_DNA"/>
</dbReference>
<dbReference type="Proteomes" id="UP000319499">
    <property type="component" value="Unassembled WGS sequence"/>
</dbReference>
<evidence type="ECO:0000259" key="2">
    <source>
        <dbReference type="Pfam" id="PF09335"/>
    </source>
</evidence>
<sequence length="147" mass="16566">MLDALMQYGYVGLFIASFLSATILPFSSEAILLGILALGGNSWICILLATLGNTLGGLTNYFLGKMGKMVWIEKYLKVKKEKLEKMQQWLEKKGASMAFFSFLPIVGDTIPLALGYMRANIYIVTVFMLLGKFLRYLVVFYGYKFLQ</sequence>
<feature type="domain" description="VTT" evidence="2">
    <location>
        <begin position="25"/>
        <end position="141"/>
    </location>
</feature>
<protein>
    <submittedName>
        <fullName evidence="3">DedA family protein</fullName>
    </submittedName>
</protein>